<dbReference type="EMBL" id="JAASRO010000001">
    <property type="protein sequence ID" value="NIK61994.1"/>
    <property type="molecule type" value="Genomic_DNA"/>
</dbReference>
<evidence type="ECO:0000313" key="9">
    <source>
        <dbReference type="EMBL" id="NIK61994.1"/>
    </source>
</evidence>
<dbReference type="GO" id="GO:0046556">
    <property type="term" value="F:alpha-L-arabinofuranosidase activity"/>
    <property type="evidence" value="ECO:0007669"/>
    <property type="project" value="UniProtKB-EC"/>
</dbReference>
<evidence type="ECO:0000256" key="1">
    <source>
        <dbReference type="ARBA" id="ARBA00001462"/>
    </source>
</evidence>
<comment type="caution">
    <text evidence="9">The sequence shown here is derived from an EMBL/GenBank/DDBJ whole genome shotgun (WGS) entry which is preliminary data.</text>
</comment>
<dbReference type="Gene3D" id="3.20.20.80">
    <property type="entry name" value="Glycosidases"/>
    <property type="match status" value="1"/>
</dbReference>
<dbReference type="Pfam" id="PF22848">
    <property type="entry name" value="ASD1_dom"/>
    <property type="match status" value="1"/>
</dbReference>
<comment type="subunit">
    <text evidence="3">Homohexamer; trimer of dimers.</text>
</comment>
<keyword evidence="7 9" id="KW-0326">Glycosidase</keyword>
<evidence type="ECO:0000256" key="7">
    <source>
        <dbReference type="ARBA" id="ARBA00023295"/>
    </source>
</evidence>
<organism evidence="9 10">
    <name type="scientific">Kribbella shirazensis</name>
    <dbReference type="NCBI Taxonomy" id="1105143"/>
    <lineage>
        <taxon>Bacteria</taxon>
        <taxon>Bacillati</taxon>
        <taxon>Actinomycetota</taxon>
        <taxon>Actinomycetes</taxon>
        <taxon>Propionibacteriales</taxon>
        <taxon>Kribbellaceae</taxon>
        <taxon>Kribbella</taxon>
    </lineage>
</organism>
<sequence>MGTRATFRLRGTVNGTIRPEIYGQFLSRRRWVADEALHQPDHPDADGSGLRRSVVDAVAELGAPVVRWPGGCTGTSYEWERGIGPRRERTVDWHFGYDVGNGFGTAEFVAYCRRIGAEPQINLTTGTGSLREALAWIEYCNGTGDSVWANLRRSHGYDEPFGVRYWQIGNEEWGSWEIGQVGPRENAVRCREWAKAIKRLDPDLKVLALGCFEPDQAVDWNLALLREAWEHIDYLTLHTYWPFDPTAEDGDYARVLSGPWRTESAIVAIQGLVDLVAREKPGTPKPELAFTEWNCADSTRFEMSPKWRPGDTRYRTVDALAVASFLNVLQRQAASVTLANFAQTINVVGALVVTDDHVVRESVYWPLRMQRHHSGGVSLAGDVTCDVVAGETLERTPLDIPAVDVSASANPGGSTVWLSVVNRDRENAVRLTVDLGRPLATNVVRVEQLHTDDPLAMNTLLNPDRVTAHSEETKLDEELTLELPPSSYSIVELATTNPVVPS</sequence>
<reference evidence="9 10" key="1">
    <citation type="submission" date="2020-03" db="EMBL/GenBank/DDBJ databases">
        <title>Sequencing the genomes of 1000 actinobacteria strains.</title>
        <authorList>
            <person name="Klenk H.-P."/>
        </authorList>
    </citation>
    <scope>NUCLEOTIDE SEQUENCE [LARGE SCALE GENOMIC DNA]</scope>
    <source>
        <strain evidence="9 10">DSM 45490</strain>
    </source>
</reference>
<dbReference type="AlphaFoldDB" id="A0A7X5VJ28"/>
<dbReference type="SUPFAM" id="SSF51011">
    <property type="entry name" value="Glycosyl hydrolase domain"/>
    <property type="match status" value="1"/>
</dbReference>
<dbReference type="Proteomes" id="UP000555407">
    <property type="component" value="Unassembled WGS sequence"/>
</dbReference>
<gene>
    <name evidence="9" type="ORF">BJY22_007711</name>
</gene>
<dbReference type="InterPro" id="IPR013780">
    <property type="entry name" value="Glyco_hydro_b"/>
</dbReference>
<evidence type="ECO:0000256" key="6">
    <source>
        <dbReference type="ARBA" id="ARBA00023277"/>
    </source>
</evidence>
<evidence type="ECO:0000256" key="4">
    <source>
        <dbReference type="ARBA" id="ARBA00012670"/>
    </source>
</evidence>
<dbReference type="PANTHER" id="PTHR43576:SF3">
    <property type="entry name" value="ALPHA-L-ARABINOFURANOSIDASE C"/>
    <property type="match status" value="1"/>
</dbReference>
<dbReference type="RefSeq" id="WP_167216868.1">
    <property type="nucleotide sequence ID" value="NZ_JAASRO010000001.1"/>
</dbReference>
<comment type="catalytic activity">
    <reaction evidence="1">
        <text>Hydrolysis of terminal non-reducing alpha-L-arabinofuranoside residues in alpha-L-arabinosides.</text>
        <dbReference type="EC" id="3.2.1.55"/>
    </reaction>
</comment>
<dbReference type="InterPro" id="IPR010720">
    <property type="entry name" value="Alpha-L-AF_C"/>
</dbReference>
<dbReference type="InterPro" id="IPR055235">
    <property type="entry name" value="ASD1_cat"/>
</dbReference>
<protein>
    <recommendedName>
        <fullName evidence="4">non-reducing end alpha-L-arabinofuranosidase</fullName>
        <ecNumber evidence="4">3.2.1.55</ecNumber>
    </recommendedName>
</protein>
<dbReference type="PANTHER" id="PTHR43576">
    <property type="entry name" value="ALPHA-L-ARABINOFURANOSIDASE C-RELATED"/>
    <property type="match status" value="1"/>
</dbReference>
<accession>A0A7X5VJ28</accession>
<evidence type="ECO:0000256" key="2">
    <source>
        <dbReference type="ARBA" id="ARBA00007186"/>
    </source>
</evidence>
<dbReference type="SMART" id="SM00813">
    <property type="entry name" value="Alpha-L-AF_C"/>
    <property type="match status" value="1"/>
</dbReference>
<dbReference type="EC" id="3.2.1.55" evidence="4"/>
<comment type="similarity">
    <text evidence="2">Belongs to the glycosyl hydrolase 51 family.</text>
</comment>
<evidence type="ECO:0000313" key="10">
    <source>
        <dbReference type="Proteomes" id="UP000555407"/>
    </source>
</evidence>
<dbReference type="InterPro" id="IPR017853">
    <property type="entry name" value="GH"/>
</dbReference>
<keyword evidence="10" id="KW-1185">Reference proteome</keyword>
<keyword evidence="6" id="KW-0119">Carbohydrate metabolism</keyword>
<dbReference type="GO" id="GO:0046373">
    <property type="term" value="P:L-arabinose metabolic process"/>
    <property type="evidence" value="ECO:0007669"/>
    <property type="project" value="InterPro"/>
</dbReference>
<feature type="domain" description="Alpha-L-arabinofuranosidase C-terminal" evidence="8">
    <location>
        <begin position="307"/>
        <end position="487"/>
    </location>
</feature>
<dbReference type="Gene3D" id="2.60.40.1180">
    <property type="entry name" value="Golgi alpha-mannosidase II"/>
    <property type="match status" value="1"/>
</dbReference>
<keyword evidence="5 9" id="KW-0378">Hydrolase</keyword>
<evidence type="ECO:0000256" key="5">
    <source>
        <dbReference type="ARBA" id="ARBA00022801"/>
    </source>
</evidence>
<proteinExistence type="inferred from homology"/>
<evidence type="ECO:0000256" key="3">
    <source>
        <dbReference type="ARBA" id="ARBA00011165"/>
    </source>
</evidence>
<evidence type="ECO:0000259" key="8">
    <source>
        <dbReference type="SMART" id="SM00813"/>
    </source>
</evidence>
<dbReference type="Pfam" id="PF06964">
    <property type="entry name" value="Alpha-L-AF_C"/>
    <property type="match status" value="1"/>
</dbReference>
<dbReference type="GO" id="GO:0000272">
    <property type="term" value="P:polysaccharide catabolic process"/>
    <property type="evidence" value="ECO:0007669"/>
    <property type="project" value="TreeGrafter"/>
</dbReference>
<name>A0A7X5VJ28_9ACTN</name>
<dbReference type="SUPFAM" id="SSF51445">
    <property type="entry name" value="(Trans)glycosidases"/>
    <property type="match status" value="1"/>
</dbReference>